<evidence type="ECO:0000313" key="1">
    <source>
        <dbReference type="EMBL" id="KAF2085164.1"/>
    </source>
</evidence>
<accession>A0A9P4HNW4</accession>
<sequence>MDFAAILNVPQPAAKGAPAGVISSSASKYAASTIAPVVAESAATTALAKRQDSSSTVSTNTYDVSAGSSRCAADGWNCCALPSNTALAAGTDAPEAFTTDAVFSSMATAAAVPTGYTQAFSARTAAIQEVGYRGVYTYNTYDVSSCASLCTADPLCQSFNIYIERDPIVRPDYQVCTNPPSTAFVKCTLYGYPVAAAALTNQGGYQADFHVVIAGSNGYNKDPAPAPAAQPNFTGPSTLLPGAIEADAYYLYEFYNSVGFDPSVCAAGCQRNTAYDHANPDAQGNYKACNMFNAYVLFVDGVPQGTTCAYFDAPVDDSHATNVGQYRGGQQITVGMSYTYVLTQQDPGHV</sequence>
<dbReference type="OrthoDB" id="271448at2759"/>
<dbReference type="PANTHER" id="PTHR36578:SF1">
    <property type="entry name" value="APPLE DOMAIN-CONTAINING PROTEIN"/>
    <property type="match status" value="1"/>
</dbReference>
<evidence type="ECO:0000313" key="2">
    <source>
        <dbReference type="Proteomes" id="UP000799776"/>
    </source>
</evidence>
<organism evidence="1 2">
    <name type="scientific">Saccharata proteae CBS 121410</name>
    <dbReference type="NCBI Taxonomy" id="1314787"/>
    <lineage>
        <taxon>Eukaryota</taxon>
        <taxon>Fungi</taxon>
        <taxon>Dikarya</taxon>
        <taxon>Ascomycota</taxon>
        <taxon>Pezizomycotina</taxon>
        <taxon>Dothideomycetes</taxon>
        <taxon>Dothideomycetes incertae sedis</taxon>
        <taxon>Botryosphaeriales</taxon>
        <taxon>Saccharataceae</taxon>
        <taxon>Saccharata</taxon>
    </lineage>
</organism>
<comment type="caution">
    <text evidence="1">The sequence shown here is derived from an EMBL/GenBank/DDBJ whole genome shotgun (WGS) entry which is preliminary data.</text>
</comment>
<dbReference type="Proteomes" id="UP000799776">
    <property type="component" value="Unassembled WGS sequence"/>
</dbReference>
<dbReference type="PANTHER" id="PTHR36578">
    <property type="entry name" value="CHROMOSOME 15, WHOLE GENOME SHOTGUN SEQUENCE"/>
    <property type="match status" value="1"/>
</dbReference>
<dbReference type="EMBL" id="ML978733">
    <property type="protein sequence ID" value="KAF2085164.1"/>
    <property type="molecule type" value="Genomic_DNA"/>
</dbReference>
<gene>
    <name evidence="1" type="ORF">K490DRAFT_47488</name>
</gene>
<name>A0A9P4HNW4_9PEZI</name>
<dbReference type="AlphaFoldDB" id="A0A9P4HNW4"/>
<reference evidence="1" key="1">
    <citation type="journal article" date="2020" name="Stud. Mycol.">
        <title>101 Dothideomycetes genomes: a test case for predicting lifestyles and emergence of pathogens.</title>
        <authorList>
            <person name="Haridas S."/>
            <person name="Albert R."/>
            <person name="Binder M."/>
            <person name="Bloem J."/>
            <person name="Labutti K."/>
            <person name="Salamov A."/>
            <person name="Andreopoulos B."/>
            <person name="Baker S."/>
            <person name="Barry K."/>
            <person name="Bills G."/>
            <person name="Bluhm B."/>
            <person name="Cannon C."/>
            <person name="Castanera R."/>
            <person name="Culley D."/>
            <person name="Daum C."/>
            <person name="Ezra D."/>
            <person name="Gonzalez J."/>
            <person name="Henrissat B."/>
            <person name="Kuo A."/>
            <person name="Liang C."/>
            <person name="Lipzen A."/>
            <person name="Lutzoni F."/>
            <person name="Magnuson J."/>
            <person name="Mondo S."/>
            <person name="Nolan M."/>
            <person name="Ohm R."/>
            <person name="Pangilinan J."/>
            <person name="Park H.-J."/>
            <person name="Ramirez L."/>
            <person name="Alfaro M."/>
            <person name="Sun H."/>
            <person name="Tritt A."/>
            <person name="Yoshinaga Y."/>
            <person name="Zwiers L.-H."/>
            <person name="Turgeon B."/>
            <person name="Goodwin S."/>
            <person name="Spatafora J."/>
            <person name="Crous P."/>
            <person name="Grigoriev I."/>
        </authorList>
    </citation>
    <scope>NUCLEOTIDE SEQUENCE</scope>
    <source>
        <strain evidence="1">CBS 121410</strain>
    </source>
</reference>
<evidence type="ECO:0008006" key="3">
    <source>
        <dbReference type="Google" id="ProtNLM"/>
    </source>
</evidence>
<keyword evidence="2" id="KW-1185">Reference proteome</keyword>
<protein>
    <recommendedName>
        <fullName evidence="3">Apple domain-containing protein</fullName>
    </recommendedName>
</protein>
<proteinExistence type="predicted"/>